<feature type="region of interest" description="Disordered" evidence="1">
    <location>
        <begin position="108"/>
        <end position="201"/>
    </location>
</feature>
<reference evidence="2" key="1">
    <citation type="submission" date="2020-11" db="EMBL/GenBank/DDBJ databases">
        <authorList>
            <consortium name="DOE Joint Genome Institute"/>
            <person name="Ahrendt S."/>
            <person name="Riley R."/>
            <person name="Andreopoulos W."/>
            <person name="LaButti K."/>
            <person name="Pangilinan J."/>
            <person name="Ruiz-duenas F.J."/>
            <person name="Barrasa J.M."/>
            <person name="Sanchez-Garcia M."/>
            <person name="Camarero S."/>
            <person name="Miyauchi S."/>
            <person name="Serrano A."/>
            <person name="Linde D."/>
            <person name="Babiker R."/>
            <person name="Drula E."/>
            <person name="Ayuso-Fernandez I."/>
            <person name="Pacheco R."/>
            <person name="Padilla G."/>
            <person name="Ferreira P."/>
            <person name="Barriuso J."/>
            <person name="Kellner H."/>
            <person name="Castanera R."/>
            <person name="Alfaro M."/>
            <person name="Ramirez L."/>
            <person name="Pisabarro A.G."/>
            <person name="Kuo A."/>
            <person name="Tritt A."/>
            <person name="Lipzen A."/>
            <person name="He G."/>
            <person name="Yan M."/>
            <person name="Ng V."/>
            <person name="Cullen D."/>
            <person name="Martin F."/>
            <person name="Rosso M.-N."/>
            <person name="Henrissat B."/>
            <person name="Hibbett D."/>
            <person name="Martinez A.T."/>
            <person name="Grigoriev I.V."/>
        </authorList>
    </citation>
    <scope>NUCLEOTIDE SEQUENCE</scope>
    <source>
        <strain evidence="2">AH 44721</strain>
    </source>
</reference>
<organism evidence="2 3">
    <name type="scientific">Gymnopilus junonius</name>
    <name type="common">Spectacular rustgill mushroom</name>
    <name type="synonym">Gymnopilus spectabilis subsp. junonius</name>
    <dbReference type="NCBI Taxonomy" id="109634"/>
    <lineage>
        <taxon>Eukaryota</taxon>
        <taxon>Fungi</taxon>
        <taxon>Dikarya</taxon>
        <taxon>Basidiomycota</taxon>
        <taxon>Agaricomycotina</taxon>
        <taxon>Agaricomycetes</taxon>
        <taxon>Agaricomycetidae</taxon>
        <taxon>Agaricales</taxon>
        <taxon>Agaricineae</taxon>
        <taxon>Hymenogastraceae</taxon>
        <taxon>Gymnopilus</taxon>
    </lineage>
</organism>
<sequence>MQCGVGHPWDHLYFRRDQIGEKQTYSLKLGSFGSLVEDAPPTPTPAFSELFDDSTALQSHTGIWGLDAIQDGDTDHGNMDMSQPEGPAVEEVHSEGDGLMIAEAESQPGALPGDIEATVGGEGQGGELDQERVFDDQDGEQGQAQERGRSPAKDQGIGRGQGRGRGQGGHRCRCSQTRGARTDTSCPQNYENFDVEPEDQDKEETFQMYNWEAQGDTDSSAEQQLLSNQASHMMLAAALVGQAACQLLRRGLQEIIAHYMGEHKTDVLKHLVTGYSESTLARYIDDGGKFCLLAGAGGFLLSNLVKAGMIELDSIQGSVYLLVILAAAGMKTKIRCIAMDMILRLHHAIRRPLEGETEEVGKAVIEDLIPAISMLREQFDVRFKTMFSMTLLLEEQLFPTFLLAI</sequence>
<proteinExistence type="predicted"/>
<evidence type="ECO:0000256" key="1">
    <source>
        <dbReference type="SAM" id="MobiDB-lite"/>
    </source>
</evidence>
<accession>A0A9P5NFA2</accession>
<feature type="compositionally biased region" description="Gly residues" evidence="1">
    <location>
        <begin position="157"/>
        <end position="167"/>
    </location>
</feature>
<dbReference type="EMBL" id="JADNYJ010000131">
    <property type="protein sequence ID" value="KAF8881508.1"/>
    <property type="molecule type" value="Genomic_DNA"/>
</dbReference>
<evidence type="ECO:0000313" key="3">
    <source>
        <dbReference type="Proteomes" id="UP000724874"/>
    </source>
</evidence>
<gene>
    <name evidence="2" type="ORF">CPB84DRAFT_1751168</name>
</gene>
<dbReference type="OrthoDB" id="3071463at2759"/>
<name>A0A9P5NFA2_GYMJU</name>
<keyword evidence="3" id="KW-1185">Reference proteome</keyword>
<protein>
    <submittedName>
        <fullName evidence="2">Uncharacterized protein</fullName>
    </submittedName>
</protein>
<feature type="compositionally biased region" description="Polar residues" evidence="1">
    <location>
        <begin position="174"/>
        <end position="191"/>
    </location>
</feature>
<comment type="caution">
    <text evidence="2">The sequence shown here is derived from an EMBL/GenBank/DDBJ whole genome shotgun (WGS) entry which is preliminary data.</text>
</comment>
<evidence type="ECO:0000313" key="2">
    <source>
        <dbReference type="EMBL" id="KAF8881508.1"/>
    </source>
</evidence>
<dbReference type="AlphaFoldDB" id="A0A9P5NFA2"/>
<dbReference type="Proteomes" id="UP000724874">
    <property type="component" value="Unassembled WGS sequence"/>
</dbReference>